<dbReference type="InterPro" id="IPR002937">
    <property type="entry name" value="Amino_oxidase"/>
</dbReference>
<dbReference type="PANTHER" id="PTHR43563:SF1">
    <property type="entry name" value="AMINE OXIDASE [FLAVIN-CONTAINING] B"/>
    <property type="match status" value="1"/>
</dbReference>
<evidence type="ECO:0000259" key="4">
    <source>
        <dbReference type="Pfam" id="PF01593"/>
    </source>
</evidence>
<reference evidence="5" key="1">
    <citation type="submission" date="2020-05" db="EMBL/GenBank/DDBJ databases">
        <authorList>
            <person name="Chiriac C."/>
            <person name="Salcher M."/>
            <person name="Ghai R."/>
            <person name="Kavagutti S V."/>
        </authorList>
    </citation>
    <scope>NUCLEOTIDE SEQUENCE</scope>
</reference>
<dbReference type="PRINTS" id="PR00757">
    <property type="entry name" value="AMINEOXDASEF"/>
</dbReference>
<dbReference type="EMBL" id="CAESAO010000242">
    <property type="protein sequence ID" value="CAB4347626.1"/>
    <property type="molecule type" value="Genomic_DNA"/>
</dbReference>
<comment type="similarity">
    <text evidence="2">Belongs to the flavin monoamine oxidase family.</text>
</comment>
<protein>
    <submittedName>
        <fullName evidence="5">Unannotated protein</fullName>
    </submittedName>
</protein>
<dbReference type="Gene3D" id="3.50.50.60">
    <property type="entry name" value="FAD/NAD(P)-binding domain"/>
    <property type="match status" value="1"/>
</dbReference>
<dbReference type="SUPFAM" id="SSF51905">
    <property type="entry name" value="FAD/NAD(P)-binding domain"/>
    <property type="match status" value="1"/>
</dbReference>
<dbReference type="InterPro" id="IPR001613">
    <property type="entry name" value="Flavin_amine_oxidase"/>
</dbReference>
<dbReference type="AlphaFoldDB" id="A0A6J6A2B7"/>
<evidence type="ECO:0000256" key="1">
    <source>
        <dbReference type="ARBA" id="ARBA00001974"/>
    </source>
</evidence>
<feature type="domain" description="Amine oxidase" evidence="4">
    <location>
        <begin position="12"/>
        <end position="433"/>
    </location>
</feature>
<evidence type="ECO:0000313" key="5">
    <source>
        <dbReference type="EMBL" id="CAB4347626.1"/>
    </source>
</evidence>
<evidence type="ECO:0000256" key="2">
    <source>
        <dbReference type="ARBA" id="ARBA00005995"/>
    </source>
</evidence>
<dbReference type="InterPro" id="IPR036188">
    <property type="entry name" value="FAD/NAD-bd_sf"/>
</dbReference>
<dbReference type="GO" id="GO:0016491">
    <property type="term" value="F:oxidoreductase activity"/>
    <property type="evidence" value="ECO:0007669"/>
    <property type="project" value="UniProtKB-KW"/>
</dbReference>
<sequence length="447" mass="46985">MSHDVIVLGAGLAGLSAARDLALAGSDVLVLEARDRVGGRVEQATLADGRLVQLGGELTGEFQHGYLGLATELGLTIESSYVEASGEDSYDLIEGVSRGDWMTAEQRANHDRVEAKFCELAATVDPADPWSHPDAAMLDNTSLADWLRSAGGGDEAVVRERALFHLGLADGSPERLSLLAELRKQAAAGASGFYDDVCWEGLRVAEGSASVALRMAEELGDRVRLGSPVAKVSISKGGCTVTLVSGEQFEADAVISAMPVGPLRDIEITGVSDARLTSLARQRSAVTAKFVAGYSSPVWEEVGANGLAYGEGLVGSCWTQAPPAVVSTLIGPERIGVLLAAASEADVCSDITRELARIFGDGMLTPQEMFYRPWGVDPWTKGYVTQWRVGDVLGVGPLHGTHEPPFYVCGSDQWVCGYMEGAVRTGRSAAAAALGLPAPAFEPVPGR</sequence>
<dbReference type="Pfam" id="PF01593">
    <property type="entry name" value="Amino_oxidase"/>
    <property type="match status" value="1"/>
</dbReference>
<dbReference type="InterPro" id="IPR050703">
    <property type="entry name" value="Flavin_MAO"/>
</dbReference>
<keyword evidence="3" id="KW-0560">Oxidoreductase</keyword>
<accession>A0A6J6A2B7</accession>
<dbReference type="PANTHER" id="PTHR43563">
    <property type="entry name" value="AMINE OXIDASE"/>
    <property type="match status" value="1"/>
</dbReference>
<name>A0A6J6A2B7_9ZZZZ</name>
<dbReference type="SUPFAM" id="SSF54373">
    <property type="entry name" value="FAD-linked reductases, C-terminal domain"/>
    <property type="match status" value="1"/>
</dbReference>
<evidence type="ECO:0000256" key="3">
    <source>
        <dbReference type="ARBA" id="ARBA00023002"/>
    </source>
</evidence>
<gene>
    <name evidence="5" type="ORF">UFOPK3522_01767</name>
</gene>
<proteinExistence type="inferred from homology"/>
<comment type="cofactor">
    <cofactor evidence="1">
        <name>FAD</name>
        <dbReference type="ChEBI" id="CHEBI:57692"/>
    </cofactor>
</comment>
<organism evidence="5">
    <name type="scientific">freshwater metagenome</name>
    <dbReference type="NCBI Taxonomy" id="449393"/>
    <lineage>
        <taxon>unclassified sequences</taxon>
        <taxon>metagenomes</taxon>
        <taxon>ecological metagenomes</taxon>
    </lineage>
</organism>